<evidence type="ECO:0000313" key="1">
    <source>
        <dbReference type="EMBL" id="CAG8673127.1"/>
    </source>
</evidence>
<protein>
    <submittedName>
        <fullName evidence="1">14242_t:CDS:1</fullName>
    </submittedName>
</protein>
<dbReference type="Proteomes" id="UP000789702">
    <property type="component" value="Unassembled WGS sequence"/>
</dbReference>
<sequence>FLMPNSAQAYRKYLEARKLFKAEEAKYLLVLFELLKSVSEESDYKNAFVIYDKIKDEENIAKGVSFIIEAERLGFYPAKKWNQDYGKKNDYGASETKKLLP</sequence>
<feature type="non-terminal residue" evidence="1">
    <location>
        <position position="101"/>
    </location>
</feature>
<keyword evidence="2" id="KW-1185">Reference proteome</keyword>
<gene>
    <name evidence="1" type="ORF">DHETER_LOCUS10275</name>
</gene>
<proteinExistence type="predicted"/>
<name>A0ACA9NVL4_9GLOM</name>
<accession>A0ACA9NVL4</accession>
<organism evidence="1 2">
    <name type="scientific">Dentiscutata heterogama</name>
    <dbReference type="NCBI Taxonomy" id="1316150"/>
    <lineage>
        <taxon>Eukaryota</taxon>
        <taxon>Fungi</taxon>
        <taxon>Fungi incertae sedis</taxon>
        <taxon>Mucoromycota</taxon>
        <taxon>Glomeromycotina</taxon>
        <taxon>Glomeromycetes</taxon>
        <taxon>Diversisporales</taxon>
        <taxon>Gigasporaceae</taxon>
        <taxon>Dentiscutata</taxon>
    </lineage>
</organism>
<evidence type="ECO:0000313" key="2">
    <source>
        <dbReference type="Proteomes" id="UP000789702"/>
    </source>
</evidence>
<reference evidence="1" key="1">
    <citation type="submission" date="2021-06" db="EMBL/GenBank/DDBJ databases">
        <authorList>
            <person name="Kallberg Y."/>
            <person name="Tangrot J."/>
            <person name="Rosling A."/>
        </authorList>
    </citation>
    <scope>NUCLEOTIDE SEQUENCE</scope>
    <source>
        <strain evidence="1">IL203A</strain>
    </source>
</reference>
<feature type="non-terminal residue" evidence="1">
    <location>
        <position position="1"/>
    </location>
</feature>
<comment type="caution">
    <text evidence="1">The sequence shown here is derived from an EMBL/GenBank/DDBJ whole genome shotgun (WGS) entry which is preliminary data.</text>
</comment>
<dbReference type="EMBL" id="CAJVPU010019708">
    <property type="protein sequence ID" value="CAG8673127.1"/>
    <property type="molecule type" value="Genomic_DNA"/>
</dbReference>